<accession>A0ABW5R7E0</accession>
<feature type="compositionally biased region" description="Acidic residues" evidence="1">
    <location>
        <begin position="322"/>
        <end position="335"/>
    </location>
</feature>
<dbReference type="InterPro" id="IPR036779">
    <property type="entry name" value="LysM_dom_sf"/>
</dbReference>
<dbReference type="SMART" id="SM00257">
    <property type="entry name" value="LysM"/>
    <property type="match status" value="1"/>
</dbReference>
<dbReference type="Gene3D" id="3.10.350.10">
    <property type="entry name" value="LysM domain"/>
    <property type="match status" value="1"/>
</dbReference>
<feature type="region of interest" description="Disordered" evidence="1">
    <location>
        <begin position="128"/>
        <end position="305"/>
    </location>
</feature>
<dbReference type="InterPro" id="IPR048862">
    <property type="entry name" value="SPOCS_spoVID_N"/>
</dbReference>
<dbReference type="Proteomes" id="UP001597497">
    <property type="component" value="Unassembled WGS sequence"/>
</dbReference>
<sequence length="420" mass="47380">MTGDPKGLRFDIYERVQLQQQLDGLEQIEEIELLPKIEVMSQAEQAVLKGHLLLSGAYTVSENRSLQKLQHEIPVEITLPMSRITSLDELKVDIDHFDIDLVNPRSLSVTGVLSLDGIEMLRTSEADEVWKETEREYSRAGDQAEAQTSALSNADQVSNEEDQAALRGEKLPANQDTPSIGQQVEEKPPAKKPEKKEEPKQEAKKEMPKQAPAKKDDNKPDSVMEKGKEKAPANEQSEVMNEAAEKFNKAMQEANEMNQPNPMLNEEAAEQEQVEPQPEKGKKMKIAFGSKKEEAAEVTEEVPEKKGLMKGLKSLIHREDQPFDEQGQEEQDAAADDIQAGNASTEDESSSGAAWKSLFLSQRQEQDEFKRMRLCIVQKQDTIDTIAERYEMNPRELLLYNRLEQDHIEEGQILYIPSLG</sequence>
<organism evidence="3 4">
    <name type="scientific">Marinicrinis sediminis</name>
    <dbReference type="NCBI Taxonomy" id="1652465"/>
    <lineage>
        <taxon>Bacteria</taxon>
        <taxon>Bacillati</taxon>
        <taxon>Bacillota</taxon>
        <taxon>Bacilli</taxon>
        <taxon>Bacillales</taxon>
        <taxon>Paenibacillaceae</taxon>
    </lineage>
</organism>
<feature type="compositionally biased region" description="Basic and acidic residues" evidence="1">
    <location>
        <begin position="128"/>
        <end position="139"/>
    </location>
</feature>
<reference evidence="4" key="1">
    <citation type="journal article" date="2019" name="Int. J. Syst. Evol. Microbiol.">
        <title>The Global Catalogue of Microorganisms (GCM) 10K type strain sequencing project: providing services to taxonomists for standard genome sequencing and annotation.</title>
        <authorList>
            <consortium name="The Broad Institute Genomics Platform"/>
            <consortium name="The Broad Institute Genome Sequencing Center for Infectious Disease"/>
            <person name="Wu L."/>
            <person name="Ma J."/>
        </authorList>
    </citation>
    <scope>NUCLEOTIDE SEQUENCE [LARGE SCALE GENOMIC DNA]</scope>
    <source>
        <strain evidence="4">KCTC 33676</strain>
    </source>
</reference>
<dbReference type="InterPro" id="IPR018392">
    <property type="entry name" value="LysM"/>
</dbReference>
<dbReference type="RefSeq" id="WP_379927889.1">
    <property type="nucleotide sequence ID" value="NZ_JBHUMM010000002.1"/>
</dbReference>
<evidence type="ECO:0000259" key="2">
    <source>
        <dbReference type="PROSITE" id="PS51782"/>
    </source>
</evidence>
<proteinExistence type="predicted"/>
<evidence type="ECO:0000313" key="3">
    <source>
        <dbReference type="EMBL" id="MFD2670500.1"/>
    </source>
</evidence>
<protein>
    <submittedName>
        <fullName evidence="3">LysM peptidoglycan-binding domain-containing protein</fullName>
    </submittedName>
</protein>
<evidence type="ECO:0000256" key="1">
    <source>
        <dbReference type="SAM" id="MobiDB-lite"/>
    </source>
</evidence>
<dbReference type="CDD" id="cd00118">
    <property type="entry name" value="LysM"/>
    <property type="match status" value="1"/>
</dbReference>
<feature type="compositionally biased region" description="Polar residues" evidence="1">
    <location>
        <begin position="145"/>
        <end position="157"/>
    </location>
</feature>
<dbReference type="EMBL" id="JBHUMM010000002">
    <property type="protein sequence ID" value="MFD2670500.1"/>
    <property type="molecule type" value="Genomic_DNA"/>
</dbReference>
<feature type="domain" description="LysM" evidence="2">
    <location>
        <begin position="373"/>
        <end position="416"/>
    </location>
</feature>
<gene>
    <name evidence="3" type="ORF">ACFSUC_02615</name>
</gene>
<dbReference type="Pfam" id="PF20918">
    <property type="entry name" value="SPOCS_spoVID-N"/>
    <property type="match status" value="1"/>
</dbReference>
<evidence type="ECO:0000313" key="4">
    <source>
        <dbReference type="Proteomes" id="UP001597497"/>
    </source>
</evidence>
<name>A0ABW5R7E0_9BACL</name>
<feature type="region of interest" description="Disordered" evidence="1">
    <location>
        <begin position="317"/>
        <end position="356"/>
    </location>
</feature>
<feature type="compositionally biased region" description="Basic and acidic residues" evidence="1">
    <location>
        <begin position="184"/>
        <end position="232"/>
    </location>
</feature>
<dbReference type="PROSITE" id="PS51782">
    <property type="entry name" value="LYSM"/>
    <property type="match status" value="1"/>
</dbReference>
<keyword evidence="4" id="KW-1185">Reference proteome</keyword>
<comment type="caution">
    <text evidence="3">The sequence shown here is derived from an EMBL/GenBank/DDBJ whole genome shotgun (WGS) entry which is preliminary data.</text>
</comment>
<dbReference type="Pfam" id="PF01476">
    <property type="entry name" value="LysM"/>
    <property type="match status" value="1"/>
</dbReference>
<dbReference type="SUPFAM" id="SSF54106">
    <property type="entry name" value="LysM domain"/>
    <property type="match status" value="1"/>
</dbReference>